<keyword evidence="2" id="KW-1185">Reference proteome</keyword>
<sequence length="103" mass="11835">MRSGNWNPEQSDDSRKHLDAMAARGYWDAFQQVKLAVERVLNGENAGDVLVTKNDTAWTAFVYGMQHARYCRHDVRSIENKHTLYLGTAEKVYTTTGNRHSFE</sequence>
<organism evidence="1 2">
    <name type="scientific">Catenovulum sediminis</name>
    <dbReference type="NCBI Taxonomy" id="1740262"/>
    <lineage>
        <taxon>Bacteria</taxon>
        <taxon>Pseudomonadati</taxon>
        <taxon>Pseudomonadota</taxon>
        <taxon>Gammaproteobacteria</taxon>
        <taxon>Alteromonadales</taxon>
        <taxon>Alteromonadaceae</taxon>
        <taxon>Catenovulum</taxon>
    </lineage>
</organism>
<reference evidence="1 2" key="1">
    <citation type="submission" date="2024-06" db="EMBL/GenBank/DDBJ databases">
        <authorList>
            <person name="Chen R.Y."/>
        </authorList>
    </citation>
    <scope>NUCLEOTIDE SEQUENCE [LARGE SCALE GENOMIC DNA]</scope>
    <source>
        <strain evidence="1 2">D2</strain>
    </source>
</reference>
<proteinExistence type="predicted"/>
<evidence type="ECO:0000313" key="1">
    <source>
        <dbReference type="EMBL" id="MER2492427.1"/>
    </source>
</evidence>
<dbReference type="RefSeq" id="WP_350401944.1">
    <property type="nucleotide sequence ID" value="NZ_JBELOE010000211.1"/>
</dbReference>
<name>A0ABV1RID4_9ALTE</name>
<dbReference type="Proteomes" id="UP001467690">
    <property type="component" value="Unassembled WGS sequence"/>
</dbReference>
<protein>
    <submittedName>
        <fullName evidence="1">Uncharacterized protein</fullName>
    </submittedName>
</protein>
<comment type="caution">
    <text evidence="1">The sequence shown here is derived from an EMBL/GenBank/DDBJ whole genome shotgun (WGS) entry which is preliminary data.</text>
</comment>
<accession>A0ABV1RID4</accession>
<dbReference type="EMBL" id="JBELOE010000211">
    <property type="protein sequence ID" value="MER2492427.1"/>
    <property type="molecule type" value="Genomic_DNA"/>
</dbReference>
<gene>
    <name evidence="1" type="ORF">ABS311_11100</name>
</gene>
<evidence type="ECO:0000313" key="2">
    <source>
        <dbReference type="Proteomes" id="UP001467690"/>
    </source>
</evidence>